<dbReference type="PANTHER" id="PTHR43792">
    <property type="entry name" value="GNAT FAMILY, PUTATIVE (AFU_ORTHOLOGUE AFUA_3G00765)-RELATED-RELATED"/>
    <property type="match status" value="1"/>
</dbReference>
<sequence length="199" mass="22427">MATERLTLRRFRASDAPVLAAYRSDPEVARYQSWDAPFPLEKAEAAVRDFAAGSPSGAGWFQYAIELTAEQTLIGDVAVRLHDNLRQAEIGFTLATAYQRRGYATEAVRAVLDRLFRVQRLHRVMGECDARNARSAALLERLGFTREGLLRQQTYLKGEWTDDLLYGLLATEWPASRDLVEFGRVVPGELHKISEDQPS</sequence>
<dbReference type="InterPro" id="IPR016181">
    <property type="entry name" value="Acyl_CoA_acyltransferase"/>
</dbReference>
<dbReference type="Pfam" id="PF13302">
    <property type="entry name" value="Acetyltransf_3"/>
    <property type="match status" value="1"/>
</dbReference>
<dbReference type="InterPro" id="IPR051531">
    <property type="entry name" value="N-acetyltransferase"/>
</dbReference>
<evidence type="ECO:0000259" key="1">
    <source>
        <dbReference type="PROSITE" id="PS51186"/>
    </source>
</evidence>
<dbReference type="SUPFAM" id="SSF55729">
    <property type="entry name" value="Acyl-CoA N-acyltransferases (Nat)"/>
    <property type="match status" value="1"/>
</dbReference>
<name>A0ABT6WN51_9ACTN</name>
<comment type="caution">
    <text evidence="2">The sequence shown here is derived from an EMBL/GenBank/DDBJ whole genome shotgun (WGS) entry which is preliminary data.</text>
</comment>
<proteinExistence type="predicted"/>
<dbReference type="PROSITE" id="PS51186">
    <property type="entry name" value="GNAT"/>
    <property type="match status" value="1"/>
</dbReference>
<dbReference type="Proteomes" id="UP001241758">
    <property type="component" value="Unassembled WGS sequence"/>
</dbReference>
<dbReference type="RefSeq" id="WP_282762015.1">
    <property type="nucleotide sequence ID" value="NZ_JASCTH010000013.1"/>
</dbReference>
<evidence type="ECO:0000313" key="2">
    <source>
        <dbReference type="EMBL" id="MDI6101143.1"/>
    </source>
</evidence>
<feature type="domain" description="N-acetyltransferase" evidence="1">
    <location>
        <begin position="6"/>
        <end position="171"/>
    </location>
</feature>
<keyword evidence="2" id="KW-0808">Transferase</keyword>
<organism evidence="2 3">
    <name type="scientific">Actinoplanes sandaracinus</name>
    <dbReference type="NCBI Taxonomy" id="3045177"/>
    <lineage>
        <taxon>Bacteria</taxon>
        <taxon>Bacillati</taxon>
        <taxon>Actinomycetota</taxon>
        <taxon>Actinomycetes</taxon>
        <taxon>Micromonosporales</taxon>
        <taxon>Micromonosporaceae</taxon>
        <taxon>Actinoplanes</taxon>
    </lineage>
</organism>
<dbReference type="Gene3D" id="3.40.630.30">
    <property type="match status" value="1"/>
</dbReference>
<accession>A0ABT6WN51</accession>
<dbReference type="EC" id="2.-.-.-" evidence="2"/>
<dbReference type="GO" id="GO:0016740">
    <property type="term" value="F:transferase activity"/>
    <property type="evidence" value="ECO:0007669"/>
    <property type="project" value="UniProtKB-KW"/>
</dbReference>
<dbReference type="PANTHER" id="PTHR43792:SF1">
    <property type="entry name" value="N-ACETYLTRANSFERASE DOMAIN-CONTAINING PROTEIN"/>
    <property type="match status" value="1"/>
</dbReference>
<evidence type="ECO:0000313" key="3">
    <source>
        <dbReference type="Proteomes" id="UP001241758"/>
    </source>
</evidence>
<dbReference type="EMBL" id="JASCTH010000013">
    <property type="protein sequence ID" value="MDI6101143.1"/>
    <property type="molecule type" value="Genomic_DNA"/>
</dbReference>
<dbReference type="InterPro" id="IPR000182">
    <property type="entry name" value="GNAT_dom"/>
</dbReference>
<reference evidence="2 3" key="1">
    <citation type="submission" date="2023-05" db="EMBL/GenBank/DDBJ databases">
        <title>Actinoplanes sp. NEAU-A12 genome sequencing.</title>
        <authorList>
            <person name="Wang Z.-S."/>
        </authorList>
    </citation>
    <scope>NUCLEOTIDE SEQUENCE [LARGE SCALE GENOMIC DNA]</scope>
    <source>
        <strain evidence="2 3">NEAU-A12</strain>
    </source>
</reference>
<protein>
    <submittedName>
        <fullName evidence="2">GNAT family protein</fullName>
        <ecNumber evidence="2">2.-.-.-</ecNumber>
    </submittedName>
</protein>
<gene>
    <name evidence="2" type="ORF">QLQ12_21240</name>
</gene>
<keyword evidence="3" id="KW-1185">Reference proteome</keyword>